<evidence type="ECO:0000313" key="1">
    <source>
        <dbReference type="EMBL" id="MDO7785748.1"/>
    </source>
</evidence>
<evidence type="ECO:0000313" key="2">
    <source>
        <dbReference type="Proteomes" id="UP001172911"/>
    </source>
</evidence>
<dbReference type="EMBL" id="JARPTC010000001">
    <property type="protein sequence ID" value="MDO7785748.1"/>
    <property type="molecule type" value="Genomic_DNA"/>
</dbReference>
<dbReference type="InterPro" id="IPR013785">
    <property type="entry name" value="Aldolase_TIM"/>
</dbReference>
<comment type="caution">
    <text evidence="1">The sequence shown here is derived from an EMBL/GenBank/DDBJ whole genome shotgun (WGS) entry which is preliminary data.</text>
</comment>
<dbReference type="GO" id="GO:0006355">
    <property type="term" value="P:regulation of DNA-templated transcription"/>
    <property type="evidence" value="ECO:0007669"/>
    <property type="project" value="InterPro"/>
</dbReference>
<dbReference type="AlphaFoldDB" id="A0AAW7Z7Y3"/>
<dbReference type="GO" id="GO:0006071">
    <property type="term" value="P:glycerol metabolic process"/>
    <property type="evidence" value="ECO:0007669"/>
    <property type="project" value="InterPro"/>
</dbReference>
<accession>A0AAW7Z7Y3</accession>
<name>A0AAW7Z7Y3_9FIRM</name>
<dbReference type="Pfam" id="PF04309">
    <property type="entry name" value="G3P_antiterm"/>
    <property type="match status" value="1"/>
</dbReference>
<protein>
    <submittedName>
        <fullName evidence="1">Glycerol-3-phosphate responsive antiterminator</fullName>
    </submittedName>
</protein>
<dbReference type="PANTHER" id="PTHR35787:SF1">
    <property type="entry name" value="GLYCEROL UPTAKE OPERON ANTITERMINATOR REGULATORY PROTEIN"/>
    <property type="match status" value="1"/>
</dbReference>
<dbReference type="RefSeq" id="WP_304540347.1">
    <property type="nucleotide sequence ID" value="NZ_JARPTC010000001.1"/>
</dbReference>
<reference evidence="1" key="2">
    <citation type="submission" date="2023-03" db="EMBL/GenBank/DDBJ databases">
        <authorList>
            <person name="Zhang Z."/>
        </authorList>
    </citation>
    <scope>NUCLEOTIDE SEQUENCE</scope>
    <source>
        <strain evidence="1">DSA</strain>
    </source>
</reference>
<dbReference type="Proteomes" id="UP001172911">
    <property type="component" value="Unassembled WGS sequence"/>
</dbReference>
<dbReference type="Gene3D" id="3.20.20.70">
    <property type="entry name" value="Aldolase class I"/>
    <property type="match status" value="1"/>
</dbReference>
<organism evidence="1 2">
    <name type="scientific">Desulforamulus aquiferis</name>
    <dbReference type="NCBI Taxonomy" id="1397668"/>
    <lineage>
        <taxon>Bacteria</taxon>
        <taxon>Bacillati</taxon>
        <taxon>Bacillota</taxon>
        <taxon>Clostridia</taxon>
        <taxon>Eubacteriales</taxon>
        <taxon>Peptococcaceae</taxon>
        <taxon>Desulforamulus</taxon>
    </lineage>
</organism>
<proteinExistence type="predicted"/>
<gene>
    <name evidence="1" type="ORF">P6N53_00685</name>
</gene>
<sequence length="190" mass="20806">MANLENLLNKKIAACITRKEDFPEALSHPNIKVIFALKGSINYLPSLIKKSAEAGKFLIVHLDLFEGIGKDQEGIHFLARLGLTGIVTTKSNLIKFGRAEGMITVQRIFVVDSESLKTAIKVAKQIRPHAIEVLPSTIPAYVIQELQQSLNIPILAGGFVRTEADVHEALSKGVTAISTSLRKLWNLKLG</sequence>
<dbReference type="PIRSF" id="PIRSF016897">
    <property type="entry name" value="GlpP"/>
    <property type="match status" value="1"/>
</dbReference>
<dbReference type="InterPro" id="IPR006699">
    <property type="entry name" value="GlpP"/>
</dbReference>
<reference evidence="1" key="1">
    <citation type="journal article" date="2023" name="J. Hazard. Mater.">
        <title>Anaerobic biodegradation of pyrene and benzo[a]pyrene by a new sulfate-reducing Desulforamulus aquiferis strain DSA.</title>
        <authorList>
            <person name="Zhang Z."/>
            <person name="Sun J."/>
            <person name="Gong X."/>
            <person name="Wang C."/>
            <person name="Wang H."/>
        </authorList>
    </citation>
    <scope>NUCLEOTIDE SEQUENCE</scope>
    <source>
        <strain evidence="1">DSA</strain>
    </source>
</reference>
<dbReference type="PANTHER" id="PTHR35787">
    <property type="entry name" value="GLYCEROL UPTAKE OPERON ANTITERMINATOR REGULATORY PROTEIN"/>
    <property type="match status" value="1"/>
</dbReference>
<keyword evidence="2" id="KW-1185">Reference proteome</keyword>
<dbReference type="SUPFAM" id="SSF110391">
    <property type="entry name" value="GlpP-like"/>
    <property type="match status" value="1"/>
</dbReference>